<evidence type="ECO:0000256" key="9">
    <source>
        <dbReference type="ARBA" id="ARBA00023125"/>
    </source>
</evidence>
<dbReference type="Proteomes" id="UP000037784">
    <property type="component" value="Unassembled WGS sequence"/>
</dbReference>
<keyword evidence="7 13" id="KW-0378">Hydrolase</keyword>
<feature type="binding site" evidence="13">
    <location>
        <position position="68"/>
    </location>
    <ligand>
        <name>Mg(2+)</name>
        <dbReference type="ChEBI" id="CHEBI:18420"/>
        <label>2</label>
    </ligand>
</feature>
<dbReference type="InParanoid" id="A0A0N0RFB1"/>
<evidence type="ECO:0000256" key="5">
    <source>
        <dbReference type="ARBA" id="ARBA00022759"/>
    </source>
</evidence>
<dbReference type="InterPro" id="IPR036397">
    <property type="entry name" value="RNaseH_sf"/>
</dbReference>
<keyword evidence="3 13" id="KW-0540">Nuclease</keyword>
<evidence type="ECO:0000313" key="15">
    <source>
        <dbReference type="EMBL" id="GAP61827.1"/>
    </source>
</evidence>
<sequence length="161" mass="17552">MSVFLGIDPGTALTGWGVVEGDGVNVRLVAYGVIRTPAKQPLPERLLTIYREMQDLLETYRPDRAAVEQVFFRKNVSTALSVGHARGVVLLTLAQAGIPIAEFKPTEVKQAITGYGGADKRQMQEMVRLLLGMEEIPRPDDAADALAIAICCHNHIGARWA</sequence>
<dbReference type="CDD" id="cd16962">
    <property type="entry name" value="RuvC"/>
    <property type="match status" value="1"/>
</dbReference>
<dbReference type="FunFam" id="3.30.420.10:FF:000002">
    <property type="entry name" value="Crossover junction endodeoxyribonuclease RuvC"/>
    <property type="match status" value="1"/>
</dbReference>
<keyword evidence="8 13" id="KW-0460">Magnesium</keyword>
<comment type="catalytic activity">
    <reaction evidence="12 13">
        <text>Endonucleolytic cleavage at a junction such as a reciprocal single-stranded crossover between two homologous DNA duplexes (Holliday junction).</text>
        <dbReference type="EC" id="3.1.21.10"/>
    </reaction>
</comment>
<organism evidence="15 16">
    <name type="scientific">Ardenticatena maritima</name>
    <dbReference type="NCBI Taxonomy" id="872965"/>
    <lineage>
        <taxon>Bacteria</taxon>
        <taxon>Bacillati</taxon>
        <taxon>Chloroflexota</taxon>
        <taxon>Ardenticatenia</taxon>
        <taxon>Ardenticatenales</taxon>
        <taxon>Ardenticatenaceae</taxon>
        <taxon>Ardenticatena</taxon>
    </lineage>
</organism>
<reference evidence="16" key="2">
    <citation type="submission" date="2015-08" db="EMBL/GenBank/DDBJ databases">
        <title>Draft Genome Sequence of a Heterotrophic Facultative Anaerobic Bacterium Ardenticatena maritima Strain 110S.</title>
        <authorList>
            <person name="Kawaichi S."/>
            <person name="Yoshida T."/>
            <person name="Sako Y."/>
            <person name="Nakamura R."/>
        </authorList>
    </citation>
    <scope>NUCLEOTIDE SEQUENCE [LARGE SCALE GENOMIC DNA]</scope>
    <source>
        <strain evidence="16">110S</strain>
    </source>
</reference>
<evidence type="ECO:0000256" key="11">
    <source>
        <dbReference type="ARBA" id="ARBA00023204"/>
    </source>
</evidence>
<evidence type="ECO:0000256" key="13">
    <source>
        <dbReference type="HAMAP-Rule" id="MF_00034"/>
    </source>
</evidence>
<evidence type="ECO:0000256" key="7">
    <source>
        <dbReference type="ARBA" id="ARBA00022801"/>
    </source>
</evidence>
<keyword evidence="9 13" id="KW-0238">DNA-binding</keyword>
<dbReference type="EMBL" id="BBZA01000015">
    <property type="protein sequence ID" value="GAP61827.1"/>
    <property type="molecule type" value="Genomic_DNA"/>
</dbReference>
<name>A0A0N0RFB1_9CHLR</name>
<dbReference type="GO" id="GO:0006310">
    <property type="term" value="P:DNA recombination"/>
    <property type="evidence" value="ECO:0007669"/>
    <property type="project" value="UniProtKB-UniRule"/>
</dbReference>
<dbReference type="PANTHER" id="PTHR30194">
    <property type="entry name" value="CROSSOVER JUNCTION ENDODEOXYRIBONUCLEASE RUVC"/>
    <property type="match status" value="1"/>
</dbReference>
<comment type="caution">
    <text evidence="15">The sequence shown here is derived from an EMBL/GenBank/DDBJ whole genome shotgun (WGS) entry which is preliminary data.</text>
</comment>
<comment type="similarity">
    <text evidence="1 13">Belongs to the RuvC family.</text>
</comment>
<keyword evidence="2 13" id="KW-0963">Cytoplasm</keyword>
<evidence type="ECO:0000256" key="3">
    <source>
        <dbReference type="ARBA" id="ARBA00022722"/>
    </source>
</evidence>
<evidence type="ECO:0000256" key="8">
    <source>
        <dbReference type="ARBA" id="ARBA00022842"/>
    </source>
</evidence>
<comment type="subunit">
    <text evidence="13">Homodimer which binds Holliday junction (HJ) DNA. The HJ becomes 2-fold symmetrical on binding to RuvC with unstacked arms; it has a different conformation from HJ DNA in complex with RuvA. In the full resolvosome a probable DNA-RuvA(4)-RuvB(12)-RuvC(2) complex forms which resolves the HJ.</text>
</comment>
<dbReference type="GO" id="GO:0000287">
    <property type="term" value="F:magnesium ion binding"/>
    <property type="evidence" value="ECO:0007669"/>
    <property type="project" value="UniProtKB-UniRule"/>
</dbReference>
<comment type="cofactor">
    <cofactor evidence="13">
        <name>Mg(2+)</name>
        <dbReference type="ChEBI" id="CHEBI:18420"/>
    </cofactor>
    <text evidence="13">Binds 2 Mg(2+) ion per subunit.</text>
</comment>
<keyword evidence="10 13" id="KW-0233">DNA recombination</keyword>
<evidence type="ECO:0000256" key="6">
    <source>
        <dbReference type="ARBA" id="ARBA00022763"/>
    </source>
</evidence>
<dbReference type="GO" id="GO:0003677">
    <property type="term" value="F:DNA binding"/>
    <property type="evidence" value="ECO:0007669"/>
    <property type="project" value="UniProtKB-KW"/>
</dbReference>
<dbReference type="EC" id="3.1.21.10" evidence="13 14"/>
<gene>
    <name evidence="13 15" type="primary">ruvC</name>
    <name evidence="15" type="ORF">ARMA_0250</name>
</gene>
<feature type="active site" evidence="13">
    <location>
        <position position="141"/>
    </location>
</feature>
<dbReference type="NCBIfam" id="NF000711">
    <property type="entry name" value="PRK00039.2-1"/>
    <property type="match status" value="1"/>
</dbReference>
<dbReference type="GO" id="GO:0008821">
    <property type="term" value="F:crossover junction DNA endonuclease activity"/>
    <property type="evidence" value="ECO:0007669"/>
    <property type="project" value="UniProtKB-UniRule"/>
</dbReference>
<dbReference type="OrthoDB" id="9805499at2"/>
<dbReference type="Gene3D" id="3.30.420.10">
    <property type="entry name" value="Ribonuclease H-like superfamily/Ribonuclease H"/>
    <property type="match status" value="1"/>
</dbReference>
<dbReference type="PRINTS" id="PR00696">
    <property type="entry name" value="RSOLVASERUVC"/>
</dbReference>
<keyword evidence="16" id="KW-1185">Reference proteome</keyword>
<accession>A0A0N0RFB1</accession>
<dbReference type="PANTHER" id="PTHR30194:SF3">
    <property type="entry name" value="CROSSOVER JUNCTION ENDODEOXYRIBONUCLEASE RUVC"/>
    <property type="match status" value="1"/>
</dbReference>
<dbReference type="Pfam" id="PF02075">
    <property type="entry name" value="RuvC"/>
    <property type="match status" value="1"/>
</dbReference>
<keyword evidence="4 13" id="KW-0479">Metal-binding</keyword>
<dbReference type="HAMAP" id="MF_00034">
    <property type="entry name" value="RuvC"/>
    <property type="match status" value="1"/>
</dbReference>
<dbReference type="GO" id="GO:0006281">
    <property type="term" value="P:DNA repair"/>
    <property type="evidence" value="ECO:0007669"/>
    <property type="project" value="UniProtKB-UniRule"/>
</dbReference>
<dbReference type="AlphaFoldDB" id="A0A0N0RFB1"/>
<dbReference type="PROSITE" id="PS01321">
    <property type="entry name" value="RUVC"/>
    <property type="match status" value="1"/>
</dbReference>
<comment type="function">
    <text evidence="13">The RuvA-RuvB-RuvC complex processes Holliday junction (HJ) DNA during genetic recombination and DNA repair. Endonuclease that resolves HJ intermediates. Cleaves cruciform DNA by making single-stranded nicks across the HJ at symmetrical positions within the homologous arms, yielding a 5'-phosphate and a 3'-hydroxyl group; requires a central core of homology in the junction. The consensus cleavage sequence is 5'-(A/T)TT(C/G)-3'. Cleavage occurs on the 3'-side of the TT dinucleotide at the point of strand exchange. HJ branch migration catalyzed by RuvA-RuvB allows RuvC to scan DNA until it finds its consensus sequence, where it cleaves and resolves the cruciform DNA.</text>
</comment>
<reference evidence="15 16" key="1">
    <citation type="journal article" date="2015" name="Genome Announc.">
        <title>Draft Genome Sequence of a Heterotrophic Facultative Anaerobic Thermophilic Bacterium, Ardenticatena maritima Strain 110ST.</title>
        <authorList>
            <person name="Kawaichi S."/>
            <person name="Yoshida T."/>
            <person name="Sako Y."/>
            <person name="Nakamura R."/>
        </authorList>
    </citation>
    <scope>NUCLEOTIDE SEQUENCE [LARGE SCALE GENOMIC DNA]</scope>
    <source>
        <strain evidence="15 16">110S</strain>
    </source>
</reference>
<evidence type="ECO:0000256" key="12">
    <source>
        <dbReference type="ARBA" id="ARBA00029354"/>
    </source>
</evidence>
<dbReference type="STRING" id="872965.SE16_10440"/>
<dbReference type="InterPro" id="IPR012337">
    <property type="entry name" value="RNaseH-like_sf"/>
</dbReference>
<evidence type="ECO:0000256" key="2">
    <source>
        <dbReference type="ARBA" id="ARBA00022490"/>
    </source>
</evidence>
<comment type="subcellular location">
    <subcellularLocation>
        <location evidence="13">Cytoplasm</location>
    </subcellularLocation>
</comment>
<keyword evidence="5 13" id="KW-0255">Endonuclease</keyword>
<dbReference type="RefSeq" id="WP_152917998.1">
    <property type="nucleotide sequence ID" value="NZ_BBZA01000015.1"/>
</dbReference>
<dbReference type="SUPFAM" id="SSF53098">
    <property type="entry name" value="Ribonuclease H-like"/>
    <property type="match status" value="1"/>
</dbReference>
<evidence type="ECO:0000256" key="1">
    <source>
        <dbReference type="ARBA" id="ARBA00009518"/>
    </source>
</evidence>
<evidence type="ECO:0000256" key="4">
    <source>
        <dbReference type="ARBA" id="ARBA00022723"/>
    </source>
</evidence>
<keyword evidence="6 13" id="KW-0227">DNA damage</keyword>
<keyword evidence="11 13" id="KW-0234">DNA repair</keyword>
<dbReference type="NCBIfam" id="TIGR00228">
    <property type="entry name" value="ruvC"/>
    <property type="match status" value="1"/>
</dbReference>
<feature type="binding site" evidence="13">
    <location>
        <position position="8"/>
    </location>
    <ligand>
        <name>Mg(2+)</name>
        <dbReference type="ChEBI" id="CHEBI:18420"/>
        <label>1</label>
    </ligand>
</feature>
<proteinExistence type="inferred from homology"/>
<protein>
    <recommendedName>
        <fullName evidence="13 14">Crossover junction endodeoxyribonuclease RuvC</fullName>
        <ecNumber evidence="13 14">3.1.21.10</ecNumber>
    </recommendedName>
    <alternativeName>
        <fullName evidence="13">Holliday junction nuclease RuvC</fullName>
    </alternativeName>
    <alternativeName>
        <fullName evidence="13">Holliday junction resolvase RuvC</fullName>
    </alternativeName>
</protein>
<dbReference type="GO" id="GO:0048476">
    <property type="term" value="C:Holliday junction resolvase complex"/>
    <property type="evidence" value="ECO:0007669"/>
    <property type="project" value="UniProtKB-UniRule"/>
</dbReference>
<feature type="active site" evidence="13">
    <location>
        <position position="68"/>
    </location>
</feature>
<evidence type="ECO:0000256" key="14">
    <source>
        <dbReference type="NCBIfam" id="TIGR00228"/>
    </source>
</evidence>
<feature type="active site" evidence="13">
    <location>
        <position position="8"/>
    </location>
</feature>
<dbReference type="GO" id="GO:0005737">
    <property type="term" value="C:cytoplasm"/>
    <property type="evidence" value="ECO:0007669"/>
    <property type="project" value="UniProtKB-SubCell"/>
</dbReference>
<dbReference type="InterPro" id="IPR020563">
    <property type="entry name" value="X-over_junc_endoDNase_Mg_BS"/>
</dbReference>
<evidence type="ECO:0000313" key="16">
    <source>
        <dbReference type="Proteomes" id="UP000037784"/>
    </source>
</evidence>
<dbReference type="InterPro" id="IPR002176">
    <property type="entry name" value="X-over_junc_endoDNase_RuvC"/>
</dbReference>
<feature type="binding site" evidence="13">
    <location>
        <position position="141"/>
    </location>
    <ligand>
        <name>Mg(2+)</name>
        <dbReference type="ChEBI" id="CHEBI:18420"/>
        <label>1</label>
    </ligand>
</feature>
<evidence type="ECO:0000256" key="10">
    <source>
        <dbReference type="ARBA" id="ARBA00023172"/>
    </source>
</evidence>